<keyword evidence="3" id="KW-1185">Reference proteome</keyword>
<evidence type="ECO:0000259" key="2">
    <source>
        <dbReference type="Pfam" id="PF16417"/>
    </source>
</evidence>
<dbReference type="Pfam" id="PF16417">
    <property type="entry name" value="CNOT1_TTP_bind"/>
    <property type="match status" value="1"/>
</dbReference>
<evidence type="ECO:0000256" key="1">
    <source>
        <dbReference type="SAM" id="MobiDB-lite"/>
    </source>
</evidence>
<dbReference type="Gene3D" id="1.25.40.840">
    <property type="entry name" value="CCR4-NOT transcription complex subunit 1 TTP binding domain"/>
    <property type="match status" value="1"/>
</dbReference>
<accession>A0A914RMM6</accession>
<sequence>MGTSGWSMPTGIPGTGGLRSTPGPTTPSSSIDFRAQLPPGAPGSAAGMLGGTGAFSAAGGTIYSQHSQMSVNEFVARLKAFKNSPNQKDRDVLACVVKNLFEEYRFFHEYPERELRTTAEVYGGIIREGIISQSSECEGIGGRLDFNFCCICIGGWGLFPVHPIFADDQSGRWIV</sequence>
<dbReference type="InterPro" id="IPR032193">
    <property type="entry name" value="CNOT1_TTP_bind"/>
</dbReference>
<organism evidence="3 4">
    <name type="scientific">Parascaris equorum</name>
    <name type="common">Equine roundworm</name>
    <dbReference type="NCBI Taxonomy" id="6256"/>
    <lineage>
        <taxon>Eukaryota</taxon>
        <taxon>Metazoa</taxon>
        <taxon>Ecdysozoa</taxon>
        <taxon>Nematoda</taxon>
        <taxon>Chromadorea</taxon>
        <taxon>Rhabditida</taxon>
        <taxon>Spirurina</taxon>
        <taxon>Ascaridomorpha</taxon>
        <taxon>Ascaridoidea</taxon>
        <taxon>Ascarididae</taxon>
        <taxon>Parascaris</taxon>
    </lineage>
</organism>
<dbReference type="GO" id="GO:0000288">
    <property type="term" value="P:nuclear-transcribed mRNA catabolic process, deadenylation-dependent decay"/>
    <property type="evidence" value="ECO:0007669"/>
    <property type="project" value="TreeGrafter"/>
</dbReference>
<reference evidence="4" key="1">
    <citation type="submission" date="2022-11" db="UniProtKB">
        <authorList>
            <consortium name="WormBaseParasite"/>
        </authorList>
    </citation>
    <scope>IDENTIFICATION</scope>
</reference>
<dbReference type="PANTHER" id="PTHR13162">
    <property type="entry name" value="CCR4-NOT TRANSCRIPTION COMPLEX"/>
    <property type="match status" value="1"/>
</dbReference>
<protein>
    <submittedName>
        <fullName evidence="4">CCR4-NOT transcription complex subunit 1 TTP binding domain-containing protein</fullName>
    </submittedName>
</protein>
<name>A0A914RMM6_PAREQ</name>
<dbReference type="InterPro" id="IPR040398">
    <property type="entry name" value="Not1"/>
</dbReference>
<feature type="region of interest" description="Disordered" evidence="1">
    <location>
        <begin position="1"/>
        <end position="37"/>
    </location>
</feature>
<dbReference type="GO" id="GO:0060090">
    <property type="term" value="F:molecular adaptor activity"/>
    <property type="evidence" value="ECO:0007669"/>
    <property type="project" value="TreeGrafter"/>
</dbReference>
<dbReference type="Proteomes" id="UP000887564">
    <property type="component" value="Unplaced"/>
</dbReference>
<evidence type="ECO:0000313" key="4">
    <source>
        <dbReference type="WBParaSite" id="PEQ_0000313001-mRNA-1"/>
    </source>
</evidence>
<dbReference type="InterPro" id="IPR038535">
    <property type="entry name" value="CNOT1_TTP_bind_sf"/>
</dbReference>
<dbReference type="GO" id="GO:0030015">
    <property type="term" value="C:CCR4-NOT core complex"/>
    <property type="evidence" value="ECO:0007669"/>
    <property type="project" value="InterPro"/>
</dbReference>
<proteinExistence type="predicted"/>
<dbReference type="GO" id="GO:0000932">
    <property type="term" value="C:P-body"/>
    <property type="evidence" value="ECO:0007669"/>
    <property type="project" value="TreeGrafter"/>
</dbReference>
<dbReference type="AlphaFoldDB" id="A0A914RMM6"/>
<dbReference type="PANTHER" id="PTHR13162:SF8">
    <property type="entry name" value="CCR4-NOT TRANSCRIPTION COMPLEX SUBUNIT 1"/>
    <property type="match status" value="1"/>
</dbReference>
<feature type="domain" description="CCR4-NOT transcription complex subunit 1 TTP binding" evidence="2">
    <location>
        <begin position="62"/>
        <end position="134"/>
    </location>
</feature>
<dbReference type="GO" id="GO:0017148">
    <property type="term" value="P:negative regulation of translation"/>
    <property type="evidence" value="ECO:0007669"/>
    <property type="project" value="InterPro"/>
</dbReference>
<evidence type="ECO:0000313" key="3">
    <source>
        <dbReference type="Proteomes" id="UP000887564"/>
    </source>
</evidence>
<feature type="compositionally biased region" description="Low complexity" evidence="1">
    <location>
        <begin position="18"/>
        <end position="30"/>
    </location>
</feature>
<dbReference type="WBParaSite" id="PEQ_0000313001-mRNA-1">
    <property type="protein sequence ID" value="PEQ_0000313001-mRNA-1"/>
    <property type="gene ID" value="PEQ_0000313001"/>
</dbReference>